<evidence type="ECO:0000259" key="2">
    <source>
        <dbReference type="Pfam" id="PF14291"/>
    </source>
</evidence>
<name>A0AAV2DEC7_9ROSI</name>
<dbReference type="EMBL" id="OZ034815">
    <property type="protein sequence ID" value="CAL1372216.1"/>
    <property type="molecule type" value="Genomic_DNA"/>
</dbReference>
<gene>
    <name evidence="3" type="ORF">LTRI10_LOCUS14238</name>
</gene>
<dbReference type="Pfam" id="PF05699">
    <property type="entry name" value="Dimer_Tnp_hAT"/>
    <property type="match status" value="1"/>
</dbReference>
<dbReference type="InterPro" id="IPR012337">
    <property type="entry name" value="RNaseH-like_sf"/>
</dbReference>
<accession>A0AAV2DEC7</accession>
<dbReference type="InterPro" id="IPR025398">
    <property type="entry name" value="DUF4371"/>
</dbReference>
<reference evidence="3 4" key="1">
    <citation type="submission" date="2024-04" db="EMBL/GenBank/DDBJ databases">
        <authorList>
            <person name="Fracassetti M."/>
        </authorList>
    </citation>
    <scope>NUCLEOTIDE SEQUENCE [LARGE SCALE GENOMIC DNA]</scope>
</reference>
<feature type="domain" description="HAT C-terminal dimerisation" evidence="1">
    <location>
        <begin position="407"/>
        <end position="460"/>
    </location>
</feature>
<dbReference type="PANTHER" id="PTHR11697">
    <property type="entry name" value="GENERAL TRANSCRIPTION FACTOR 2-RELATED ZINC FINGER PROTEIN"/>
    <property type="match status" value="1"/>
</dbReference>
<dbReference type="SUPFAM" id="SSF53098">
    <property type="entry name" value="Ribonuclease H-like"/>
    <property type="match status" value="1"/>
</dbReference>
<feature type="domain" description="DUF4371" evidence="2">
    <location>
        <begin position="1"/>
        <end position="67"/>
    </location>
</feature>
<dbReference type="GO" id="GO:0046983">
    <property type="term" value="F:protein dimerization activity"/>
    <property type="evidence" value="ECO:0007669"/>
    <property type="project" value="InterPro"/>
</dbReference>
<dbReference type="InterPro" id="IPR008906">
    <property type="entry name" value="HATC_C_dom"/>
</dbReference>
<evidence type="ECO:0000259" key="1">
    <source>
        <dbReference type="Pfam" id="PF05699"/>
    </source>
</evidence>
<proteinExistence type="predicted"/>
<keyword evidence="4" id="KW-1185">Reference proteome</keyword>
<dbReference type="Pfam" id="PF14291">
    <property type="entry name" value="DUF4371"/>
    <property type="match status" value="1"/>
</dbReference>
<sequence>MAVVIRYVDGSGYVVERFLGISHVADTRALTLKNGVESLLVKHGLSLSKLRGQGYDGASNMSGQLNGLKALILDENSSAYYVHCFAHQLQLTLVAVAKNHGDISLFFGAVSSLITLVCGSCKRLEFVRNAQLAKVARALSYGELESGRGLNQETSLKRPCDTRWGSHFGTLVNLEFMYSAVVASLDDVQCDGNGEAKGEAIRMLKQLDTFEFAFMLKLMIQVLGITNELSLALQKKDQDIVNAMHLVGVAKHRLQLMRDDKWDSLLASVVSFCAQEGINVPNMNDQYVPPGRSRRRGQQVTNLHYYQVDFFYTVIDMQLQELNSRFNEANSQLLSCMACLSPYKSFAFFDLEKVVHLASFYPNEFSSQETNSLRVQLDSFISDVQKDERFKGLKGIDELAIKLVETDKHGYYPLVYLLIKLILILPVATASVERSFSAMTYIKNKFRNRISDEWLNDCLVGYIEKDVLNSVDPECVVQCFQNMKSRRGSLWKQTNVSY</sequence>
<dbReference type="AlphaFoldDB" id="A0AAV2DEC7"/>
<dbReference type="Proteomes" id="UP001497516">
    <property type="component" value="Chromosome 2"/>
</dbReference>
<evidence type="ECO:0000313" key="4">
    <source>
        <dbReference type="Proteomes" id="UP001497516"/>
    </source>
</evidence>
<organism evidence="3 4">
    <name type="scientific">Linum trigynum</name>
    <dbReference type="NCBI Taxonomy" id="586398"/>
    <lineage>
        <taxon>Eukaryota</taxon>
        <taxon>Viridiplantae</taxon>
        <taxon>Streptophyta</taxon>
        <taxon>Embryophyta</taxon>
        <taxon>Tracheophyta</taxon>
        <taxon>Spermatophyta</taxon>
        <taxon>Magnoliopsida</taxon>
        <taxon>eudicotyledons</taxon>
        <taxon>Gunneridae</taxon>
        <taxon>Pentapetalae</taxon>
        <taxon>rosids</taxon>
        <taxon>fabids</taxon>
        <taxon>Malpighiales</taxon>
        <taxon>Linaceae</taxon>
        <taxon>Linum</taxon>
    </lineage>
</organism>
<dbReference type="PANTHER" id="PTHR11697:SF230">
    <property type="entry name" value="ZINC FINGER, MYM DOMAIN CONTAINING 1"/>
    <property type="match status" value="1"/>
</dbReference>
<protein>
    <recommendedName>
        <fullName evidence="5">Zinc finger MYM-type protein 1-like</fullName>
    </recommendedName>
</protein>
<dbReference type="InterPro" id="IPR055298">
    <property type="entry name" value="AtLOH3-like"/>
</dbReference>
<evidence type="ECO:0000313" key="3">
    <source>
        <dbReference type="EMBL" id="CAL1372216.1"/>
    </source>
</evidence>
<evidence type="ECO:0008006" key="5">
    <source>
        <dbReference type="Google" id="ProtNLM"/>
    </source>
</evidence>